<feature type="compositionally biased region" description="Acidic residues" evidence="4">
    <location>
        <begin position="684"/>
        <end position="694"/>
    </location>
</feature>
<dbReference type="SUPFAM" id="SSF48371">
    <property type="entry name" value="ARM repeat"/>
    <property type="match status" value="1"/>
</dbReference>
<evidence type="ECO:0008006" key="7">
    <source>
        <dbReference type="Google" id="ProtNLM"/>
    </source>
</evidence>
<evidence type="ECO:0000256" key="3">
    <source>
        <dbReference type="ARBA" id="ARBA00023242"/>
    </source>
</evidence>
<dbReference type="GO" id="GO:0003714">
    <property type="term" value="F:transcription corepressor activity"/>
    <property type="evidence" value="ECO:0007669"/>
    <property type="project" value="TreeGrafter"/>
</dbReference>
<dbReference type="AlphaFoldDB" id="A0AAW1DCB9"/>
<evidence type="ECO:0000256" key="2">
    <source>
        <dbReference type="ARBA" id="ARBA00005907"/>
    </source>
</evidence>
<dbReference type="Pfam" id="PF03715">
    <property type="entry name" value="Noc2"/>
    <property type="match status" value="1"/>
</dbReference>
<organism evidence="5 6">
    <name type="scientific">Rhynocoris fuscipes</name>
    <dbReference type="NCBI Taxonomy" id="488301"/>
    <lineage>
        <taxon>Eukaryota</taxon>
        <taxon>Metazoa</taxon>
        <taxon>Ecdysozoa</taxon>
        <taxon>Arthropoda</taxon>
        <taxon>Hexapoda</taxon>
        <taxon>Insecta</taxon>
        <taxon>Pterygota</taxon>
        <taxon>Neoptera</taxon>
        <taxon>Paraneoptera</taxon>
        <taxon>Hemiptera</taxon>
        <taxon>Heteroptera</taxon>
        <taxon>Panheteroptera</taxon>
        <taxon>Cimicomorpha</taxon>
        <taxon>Reduviidae</taxon>
        <taxon>Harpactorinae</taxon>
        <taxon>Harpactorini</taxon>
        <taxon>Rhynocoris</taxon>
    </lineage>
</organism>
<feature type="compositionally biased region" description="Basic and acidic residues" evidence="4">
    <location>
        <begin position="674"/>
        <end position="683"/>
    </location>
</feature>
<dbReference type="PANTHER" id="PTHR12687:SF4">
    <property type="entry name" value="NUCLEOLAR COMPLEX PROTEIN 2 HOMOLOG"/>
    <property type="match status" value="1"/>
</dbReference>
<keyword evidence="3" id="KW-0539">Nucleus</keyword>
<evidence type="ECO:0000256" key="1">
    <source>
        <dbReference type="ARBA" id="ARBA00004123"/>
    </source>
</evidence>
<keyword evidence="6" id="KW-1185">Reference proteome</keyword>
<feature type="compositionally biased region" description="Basic residues" evidence="4">
    <location>
        <begin position="1"/>
        <end position="12"/>
    </location>
</feature>
<dbReference type="GO" id="GO:0005730">
    <property type="term" value="C:nucleolus"/>
    <property type="evidence" value="ECO:0007669"/>
    <property type="project" value="TreeGrafter"/>
</dbReference>
<dbReference type="EMBL" id="JAPXFL010000004">
    <property type="protein sequence ID" value="KAK9507727.1"/>
    <property type="molecule type" value="Genomic_DNA"/>
</dbReference>
<dbReference type="InterPro" id="IPR005343">
    <property type="entry name" value="Noc2"/>
</dbReference>
<comment type="caution">
    <text evidence="5">The sequence shown here is derived from an EMBL/GenBank/DDBJ whole genome shotgun (WGS) entry which is preliminary data.</text>
</comment>
<dbReference type="GO" id="GO:0030690">
    <property type="term" value="C:Noc1p-Noc2p complex"/>
    <property type="evidence" value="ECO:0007669"/>
    <property type="project" value="TreeGrafter"/>
</dbReference>
<feature type="compositionally biased region" description="Acidic residues" evidence="4">
    <location>
        <begin position="86"/>
        <end position="95"/>
    </location>
</feature>
<comment type="subcellular location">
    <subcellularLocation>
        <location evidence="1">Nucleus</location>
    </subcellularLocation>
</comment>
<dbReference type="PANTHER" id="PTHR12687">
    <property type="entry name" value="NUCLEOLAR COMPLEX 2 AND RAD4-RELATED"/>
    <property type="match status" value="1"/>
</dbReference>
<evidence type="ECO:0000313" key="6">
    <source>
        <dbReference type="Proteomes" id="UP001461498"/>
    </source>
</evidence>
<feature type="compositionally biased region" description="Acidic residues" evidence="4">
    <location>
        <begin position="34"/>
        <end position="50"/>
    </location>
</feature>
<feature type="region of interest" description="Disordered" evidence="4">
    <location>
        <begin position="86"/>
        <end position="120"/>
    </location>
</feature>
<feature type="region of interest" description="Disordered" evidence="4">
    <location>
        <begin position="628"/>
        <end position="701"/>
    </location>
</feature>
<evidence type="ECO:0000313" key="5">
    <source>
        <dbReference type="EMBL" id="KAK9507728.1"/>
    </source>
</evidence>
<feature type="compositionally biased region" description="Acidic residues" evidence="4">
    <location>
        <begin position="642"/>
        <end position="652"/>
    </location>
</feature>
<dbReference type="GO" id="GO:0042393">
    <property type="term" value="F:histone binding"/>
    <property type="evidence" value="ECO:0007669"/>
    <property type="project" value="TreeGrafter"/>
</dbReference>
<gene>
    <name evidence="5" type="ORF">O3M35_007516</name>
</gene>
<sequence length="701" mass="80278">MKGKKIKTKKVIANKSEDNTSESDELLKRKTSDSDEAESENEGSDDEWLNDDLNHKKSLDNLKKIDPEFYQYLEENDKKLLDFDVSDESDSEDEESLIHEPPDELELGSDESDYETEEGVKRSDKTVTLAFVKTCRENLINNPSAGSIRQATELFHAALERVTGESTAQYVVEGSAVFNAVMELCVMHLHKAVVEFLKLPPQHAKDPSKSKKWVKIKSILQSYFTDLFKILEGVASEHIVSVLLKHLHSLCCYVACYQKLCKSAIKHLTKLWSTGEDSVRVLAFLCILRLTTVVRKSTLLNTALKFMYIAYIRSSKFVSLNTLPQINFMKQTLVTLFTINPTLCYQHAFLYIRQLAIHLRNAITIHKKETFQTVYNWQYIQSIRLWVDLMCSAKDSAEIQQLLYPLIQIILGCIRLIPTAQYLPLRFHCIKMLIKIAQEVGTYSPSLPLIIEALTCADLNKRLAKASMKPFDFTFVLRLSKKAMTETGFTDAVVENVFELLLEICVCYSHSITFPDLVVPAIVQLKHFIKECKTPKYSSKLKQALLKIEENYKYINTERNKLNLNLSDSNKINAIEMDIKAKGTPLTKYWEQYKKSQNLIKTKRVAEDNARACDVGLPKIKRPKLVKNGIKTEDDGPVELFPSDESDTEEEIPLLVEESKEKIDKKKKRKKSKKVEQVEVKSEEEADEPDDVLEELNINSF</sequence>
<protein>
    <recommendedName>
        <fullName evidence="7">Nucleolar complex protein 2 homolog</fullName>
    </recommendedName>
</protein>
<dbReference type="GO" id="GO:0030691">
    <property type="term" value="C:Noc2p-Noc3p complex"/>
    <property type="evidence" value="ECO:0007669"/>
    <property type="project" value="TreeGrafter"/>
</dbReference>
<dbReference type="GO" id="GO:0005654">
    <property type="term" value="C:nucleoplasm"/>
    <property type="evidence" value="ECO:0007669"/>
    <property type="project" value="TreeGrafter"/>
</dbReference>
<comment type="similarity">
    <text evidence="2">Belongs to the NOC2 family.</text>
</comment>
<accession>A0AAW1DCB9</accession>
<evidence type="ECO:0000256" key="4">
    <source>
        <dbReference type="SAM" id="MobiDB-lite"/>
    </source>
</evidence>
<dbReference type="GO" id="GO:0042273">
    <property type="term" value="P:ribosomal large subunit biogenesis"/>
    <property type="evidence" value="ECO:0007669"/>
    <property type="project" value="TreeGrafter"/>
</dbReference>
<feature type="compositionally biased region" description="Acidic residues" evidence="4">
    <location>
        <begin position="103"/>
        <end position="117"/>
    </location>
</feature>
<name>A0AAW1DCB9_9HEMI</name>
<dbReference type="InterPro" id="IPR016024">
    <property type="entry name" value="ARM-type_fold"/>
</dbReference>
<feature type="region of interest" description="Disordered" evidence="4">
    <location>
        <begin position="1"/>
        <end position="52"/>
    </location>
</feature>
<reference evidence="5 6" key="1">
    <citation type="submission" date="2022-12" db="EMBL/GenBank/DDBJ databases">
        <title>Chromosome-level genome assembly of true bugs.</title>
        <authorList>
            <person name="Ma L."/>
            <person name="Li H."/>
        </authorList>
    </citation>
    <scope>NUCLEOTIDE SEQUENCE [LARGE SCALE GENOMIC DNA]</scope>
    <source>
        <strain evidence="5">Lab_2022b</strain>
    </source>
</reference>
<proteinExistence type="inferred from homology"/>
<dbReference type="GO" id="GO:0000122">
    <property type="term" value="P:negative regulation of transcription by RNA polymerase II"/>
    <property type="evidence" value="ECO:0007669"/>
    <property type="project" value="TreeGrafter"/>
</dbReference>
<dbReference type="EMBL" id="JAPXFL010000004">
    <property type="protein sequence ID" value="KAK9507728.1"/>
    <property type="molecule type" value="Genomic_DNA"/>
</dbReference>
<dbReference type="Proteomes" id="UP001461498">
    <property type="component" value="Unassembled WGS sequence"/>
</dbReference>